<feature type="domain" description="LcnD-like C-terminal" evidence="9">
    <location>
        <begin position="319"/>
        <end position="407"/>
    </location>
</feature>
<dbReference type="Pfam" id="PF25940">
    <property type="entry name" value="LcnD_C"/>
    <property type="match status" value="1"/>
</dbReference>
<evidence type="ECO:0000259" key="7">
    <source>
        <dbReference type="Pfam" id="PF25887"/>
    </source>
</evidence>
<proteinExistence type="inferred from homology"/>
<keyword evidence="5 6" id="KW-0472">Membrane</keyword>
<reference evidence="10 11" key="1">
    <citation type="submission" date="2020-07" db="EMBL/GenBank/DDBJ databases">
        <authorList>
            <person name="Hilgarth M."/>
            <person name="Werum V."/>
            <person name="Vogel R.F."/>
        </authorList>
    </citation>
    <scope>NUCLEOTIDE SEQUENCE [LARGE SCALE GENOMIC DNA]</scope>
    <source>
        <strain evidence="10 11">DSM 28961</strain>
    </source>
</reference>
<keyword evidence="11" id="KW-1185">Reference proteome</keyword>
<dbReference type="AlphaFoldDB" id="A0A7V8N173"/>
<keyword evidence="4 6" id="KW-1133">Transmembrane helix</keyword>
<dbReference type="RefSeq" id="WP_180746901.1">
    <property type="nucleotide sequence ID" value="NZ_CBCRWQ010000009.1"/>
</dbReference>
<evidence type="ECO:0000256" key="6">
    <source>
        <dbReference type="SAM" id="Phobius"/>
    </source>
</evidence>
<dbReference type="Pfam" id="PF25935">
    <property type="entry name" value="BSH_LcnD"/>
    <property type="match status" value="1"/>
</dbReference>
<dbReference type="GO" id="GO:0016020">
    <property type="term" value="C:membrane"/>
    <property type="evidence" value="ECO:0007669"/>
    <property type="project" value="UniProtKB-SubCell"/>
</dbReference>
<feature type="domain" description="LcnD-like long helical bundle" evidence="7">
    <location>
        <begin position="100"/>
        <end position="189"/>
    </location>
</feature>
<dbReference type="InterPro" id="IPR058786">
    <property type="entry name" value="BSH_LcnD"/>
</dbReference>
<accession>A0A7V8N173</accession>
<evidence type="ECO:0000256" key="3">
    <source>
        <dbReference type="ARBA" id="ARBA00022692"/>
    </source>
</evidence>
<feature type="transmembrane region" description="Helical" evidence="6">
    <location>
        <begin position="21"/>
        <end position="40"/>
    </location>
</feature>
<protein>
    <submittedName>
        <fullName evidence="10">HlyD family efflux transporter periplasmic adaptor subunit</fullName>
    </submittedName>
</protein>
<comment type="subcellular location">
    <subcellularLocation>
        <location evidence="1">Membrane</location>
        <topology evidence="1">Single-pass membrane protein</topology>
    </subcellularLocation>
</comment>
<dbReference type="EMBL" id="JACBNY010000008">
    <property type="protein sequence ID" value="MBA0016727.1"/>
    <property type="molecule type" value="Genomic_DNA"/>
</dbReference>
<dbReference type="PANTHER" id="PTHR30386:SF26">
    <property type="entry name" value="TRANSPORT PROTEIN COMB"/>
    <property type="match status" value="1"/>
</dbReference>
<evidence type="ECO:0000313" key="11">
    <source>
        <dbReference type="Proteomes" id="UP000530186"/>
    </source>
</evidence>
<feature type="domain" description="LcnD-like barrel-sandwich hybrid" evidence="8">
    <location>
        <begin position="59"/>
        <end position="314"/>
    </location>
</feature>
<dbReference type="InterPro" id="IPR058794">
    <property type="entry name" value="HB_LcnD"/>
</dbReference>
<evidence type="ECO:0000259" key="9">
    <source>
        <dbReference type="Pfam" id="PF25940"/>
    </source>
</evidence>
<evidence type="ECO:0000259" key="8">
    <source>
        <dbReference type="Pfam" id="PF25935"/>
    </source>
</evidence>
<evidence type="ECO:0000256" key="5">
    <source>
        <dbReference type="ARBA" id="ARBA00023136"/>
    </source>
</evidence>
<dbReference type="Proteomes" id="UP000530186">
    <property type="component" value="Unassembled WGS sequence"/>
</dbReference>
<dbReference type="Pfam" id="PF25887">
    <property type="entry name" value="HB_LcnD"/>
    <property type="match status" value="2"/>
</dbReference>
<sequence length="421" mass="47609">MNSQLFESAEFYKRRYGSFSVYLVIPAALLLCFLILFSMLNKKEITVQSIGELVPAYRLAKIQSTSDLKIIENNLLNHQYIEKGQTLIVYSGQVTETEIQTMITQLAQLDKQIMDLETLKQGIVKDVQTFVSTDEFGYQSSLGSYLSQREVMQKEHDKVNANISLQNETVVSTQKAINDEITALTAKIAVKKNKQAQEKDKERQEAIFVEIEQLETNLASLKTQKASSGTYQSYDESLASKLNSLKTEQLANADKELVIVKGKKQEIAQSLSRAREIQQNHEIIAPESGIIKVDESNQHKKMIPIGTMIAEILPSLTDRTKLEIEYYVDSSDLTALKIGQKIRFASTKKLKQPLILTGRINSIAKSATQIKGQNFFQVKAQVTSKTLKRKQLIYGLQGRVSSVVDTKTFFQYYLDKFFDGQ</sequence>
<gene>
    <name evidence="10" type="ORF">HZR21_06170</name>
</gene>
<dbReference type="GeneID" id="303195098"/>
<dbReference type="Gene3D" id="2.40.30.170">
    <property type="match status" value="1"/>
</dbReference>
<organism evidence="10 11">
    <name type="scientific">Pseudolactococcus laudensis</name>
    <dbReference type="NCBI Taxonomy" id="1494461"/>
    <lineage>
        <taxon>Bacteria</taxon>
        <taxon>Bacillati</taxon>
        <taxon>Bacillota</taxon>
        <taxon>Bacilli</taxon>
        <taxon>Lactobacillales</taxon>
        <taxon>Streptococcaceae</taxon>
        <taxon>Pseudolactococcus</taxon>
    </lineage>
</organism>
<evidence type="ECO:0000256" key="1">
    <source>
        <dbReference type="ARBA" id="ARBA00004167"/>
    </source>
</evidence>
<feature type="domain" description="LcnD-like long helical bundle" evidence="7">
    <location>
        <begin position="194"/>
        <end position="274"/>
    </location>
</feature>
<evidence type="ECO:0000256" key="4">
    <source>
        <dbReference type="ARBA" id="ARBA00022989"/>
    </source>
</evidence>
<name>A0A7V8N173_9LACT</name>
<keyword evidence="3 6" id="KW-0812">Transmembrane</keyword>
<comment type="caution">
    <text evidence="10">The sequence shown here is derived from an EMBL/GenBank/DDBJ whole genome shotgun (WGS) entry which is preliminary data.</text>
</comment>
<comment type="similarity">
    <text evidence="2">Belongs to the membrane fusion protein (MFP) (TC 8.A.1) family.</text>
</comment>
<dbReference type="PANTHER" id="PTHR30386">
    <property type="entry name" value="MEMBRANE FUSION SUBUNIT OF EMRAB-TOLC MULTIDRUG EFFLUX PUMP"/>
    <property type="match status" value="1"/>
</dbReference>
<dbReference type="InterPro" id="IPR050739">
    <property type="entry name" value="MFP"/>
</dbReference>
<evidence type="ECO:0000256" key="2">
    <source>
        <dbReference type="ARBA" id="ARBA00009477"/>
    </source>
</evidence>
<evidence type="ECO:0000313" key="10">
    <source>
        <dbReference type="EMBL" id="MBA0016727.1"/>
    </source>
</evidence>
<dbReference type="InterPro" id="IPR058795">
    <property type="entry name" value="LcnD_C"/>
</dbReference>